<sequence length="107" mass="12493">MVLILVFIMLLIEMVNLMMEKFDNYLIKKGAWYRLDIHIENAAIWIVNNLPGMKEIYKFVNGIIHVFSNVSELFNNIGNLFAFDITFKIMLSSILVLAMVNGLLRYF</sequence>
<accession>Q14KW2</accession>
<gene>
    <name evidence="2" type="primary">orf1</name>
    <name evidence="2" type="ORF">SPICINP01_025</name>
</gene>
<keyword evidence="1 2" id="KW-0812">Transmembrane</keyword>
<keyword evidence="1" id="KW-1133">Transmembrane helix</keyword>
<evidence type="ECO:0000256" key="1">
    <source>
        <dbReference type="SAM" id="Phobius"/>
    </source>
</evidence>
<organism evidence="2">
    <name type="scientific">Spiroplasma citri</name>
    <dbReference type="NCBI Taxonomy" id="2133"/>
    <lineage>
        <taxon>Bacteria</taxon>
        <taxon>Bacillati</taxon>
        <taxon>Mycoplasmatota</taxon>
        <taxon>Mollicutes</taxon>
        <taxon>Entomoplasmatales</taxon>
        <taxon>Spiroplasmataceae</taxon>
        <taxon>Spiroplasma</taxon>
    </lineage>
</organism>
<feature type="transmembrane region" description="Helical" evidence="1">
    <location>
        <begin position="85"/>
        <end position="104"/>
    </location>
</feature>
<evidence type="ECO:0000313" key="2">
    <source>
        <dbReference type="EMBL" id="CAK99868.1"/>
    </source>
</evidence>
<protein>
    <submittedName>
        <fullName evidence="2">Putative plectrovirus spv1-c74 orf 1 n-terminal truncated transmembrane protein</fullName>
    </submittedName>
</protein>
<dbReference type="AlphaFoldDB" id="Q14KW2"/>
<proteinExistence type="predicted"/>
<dbReference type="InterPro" id="IPR022160">
    <property type="entry name" value="Phage_1-C74_Orf1"/>
</dbReference>
<dbReference type="Pfam" id="PF12461">
    <property type="entry name" value="DUF3688"/>
    <property type="match status" value="1"/>
</dbReference>
<keyword evidence="1" id="KW-0472">Membrane</keyword>
<dbReference type="EMBL" id="AM285322">
    <property type="protein sequence ID" value="CAK99868.1"/>
    <property type="molecule type" value="Genomic_DNA"/>
</dbReference>
<name>Q14KW2_SPICI</name>
<reference evidence="2" key="1">
    <citation type="journal article" date="2010" name="Appl. Environ. Microbiol.">
        <title>Partial chromosome sequence of Spiroplasma citri reveals extensive viral invasion and important gene decay.</title>
        <authorList>
            <person name="Carle P."/>
            <person name="Saillard C."/>
            <person name="Carrere N."/>
            <person name="Carrere S."/>
            <person name="Duret S."/>
            <person name="Eveillard S."/>
            <person name="Gaurivaud P."/>
            <person name="Gourgues G."/>
            <person name="Gouzy J."/>
            <person name="Salar P."/>
            <person name="Verdin E."/>
            <person name="Breton M."/>
            <person name="Blanchard A."/>
            <person name="Laigret F."/>
            <person name="Bove J.M."/>
            <person name="Renaudin J."/>
            <person name="Foissac X."/>
        </authorList>
    </citation>
    <scope>NUCLEOTIDE SEQUENCE</scope>
    <source>
        <strain evidence="2">GII3-3X</strain>
    </source>
</reference>